<reference evidence="13 14" key="1">
    <citation type="submission" date="2018-08" db="EMBL/GenBank/DDBJ databases">
        <title>A genome reference for cultivated species of the human gut microbiota.</title>
        <authorList>
            <person name="Zou Y."/>
            <person name="Xue W."/>
            <person name="Luo G."/>
        </authorList>
    </citation>
    <scope>NUCLEOTIDE SEQUENCE [LARGE SCALE GENOMIC DNA]</scope>
    <source>
        <strain evidence="11 14">AF18-14</strain>
        <strain evidence="10 13">AF25-30LB</strain>
        <strain evidence="12 15">AF39-8AT</strain>
    </source>
</reference>
<dbReference type="Proteomes" id="UP000266497">
    <property type="component" value="Unassembled WGS sequence"/>
</dbReference>
<dbReference type="InterPro" id="IPR013762">
    <property type="entry name" value="Integrase-like_cat_sf"/>
</dbReference>
<proteinExistence type="predicted"/>
<keyword evidence="1" id="KW-0229">DNA integration</keyword>
<name>A0A395VPB3_PHOVU</name>
<evidence type="ECO:0000256" key="2">
    <source>
        <dbReference type="ARBA" id="ARBA00023125"/>
    </source>
</evidence>
<dbReference type="InterPro" id="IPR050090">
    <property type="entry name" value="Tyrosine_recombinase_XerCD"/>
</dbReference>
<dbReference type="EMBL" id="JAWDHD010000008">
    <property type="protein sequence ID" value="MDU0248249.1"/>
    <property type="molecule type" value="Genomic_DNA"/>
</dbReference>
<dbReference type="PANTHER" id="PTHR30349:SF64">
    <property type="entry name" value="PROPHAGE INTEGRASE INTD-RELATED"/>
    <property type="match status" value="1"/>
</dbReference>
<evidence type="ECO:0000313" key="13">
    <source>
        <dbReference type="Proteomes" id="UP000266497"/>
    </source>
</evidence>
<dbReference type="Proteomes" id="UP000283833">
    <property type="component" value="Unassembled WGS sequence"/>
</dbReference>
<dbReference type="GeneID" id="5303767"/>
<sequence>MANFSLVIVPAKVLTGGKHKVRVMVSHNGQTRYIPTDIIIDSISEFKEGRVVKRPDKDILNLRLKKICDKYFERYMELEFSNCLTCSQLVRLITDNGRDKCHTFEEVVDEYLSQIDEEDRGKTYKLYRLAANKFIQFTGTGAPMEHITPIRINGYISALKKQRLSNTTINIYITLLKVLINYAKKMQYVNFKVDPFVTAKVPSSRKRETFITVEQLKRLRDLDVKKHNMMIVRDIFMLTYYLAGMNLVDMLDYNFKNTDEVNYIRRKTRNTKEGNSMVCFTIPDEAMPLIMKYMDKKTGKLVFGKYRTYVSCYNTLTRKMKNLALEVGIRHDFTLYSARKSFVQHGFDLGIPLSTLEYCIGQSMKEDRPIFNYVSIMKVHADKAIRMILDNLK</sequence>
<keyword evidence="3" id="KW-0233">DNA recombination</keyword>
<dbReference type="InterPro" id="IPR025269">
    <property type="entry name" value="SAM-like_dom"/>
</dbReference>
<dbReference type="EMBL" id="WDBZ01000034">
    <property type="protein sequence ID" value="KAB6450269.1"/>
    <property type="molecule type" value="Genomic_DNA"/>
</dbReference>
<evidence type="ECO:0000313" key="15">
    <source>
        <dbReference type="Proteomes" id="UP000286392"/>
    </source>
</evidence>
<dbReference type="GO" id="GO:0006310">
    <property type="term" value="P:DNA recombination"/>
    <property type="evidence" value="ECO:0007669"/>
    <property type="project" value="UniProtKB-KW"/>
</dbReference>
<gene>
    <name evidence="12" type="ORF">DW043_05655</name>
    <name evidence="11" type="ORF">DWX04_18400</name>
    <name evidence="10" type="ORF">DWY53_03570</name>
    <name evidence="7" type="ORF">GAZ06_14445</name>
    <name evidence="6" type="ORF">GAZ09_15680</name>
    <name evidence="8" type="ORF">RVH43_10940</name>
    <name evidence="9" type="ORF">RVY68_05995</name>
</gene>
<evidence type="ECO:0000313" key="14">
    <source>
        <dbReference type="Proteomes" id="UP000283833"/>
    </source>
</evidence>
<evidence type="ECO:0000256" key="1">
    <source>
        <dbReference type="ARBA" id="ARBA00022908"/>
    </source>
</evidence>
<dbReference type="Gene3D" id="1.10.443.10">
    <property type="entry name" value="Intergrase catalytic core"/>
    <property type="match status" value="1"/>
</dbReference>
<reference evidence="8" key="3">
    <citation type="submission" date="2023-10" db="EMBL/GenBank/DDBJ databases">
        <title>Genome of Potential pathogenic bacteria in Crohn's disease.</title>
        <authorList>
            <person name="Rodriguez-Palacios A."/>
        </authorList>
    </citation>
    <scope>NUCLEOTIDE SEQUENCE</scope>
    <source>
        <strain evidence="8">CavFT-hAR11</strain>
    </source>
</reference>
<evidence type="ECO:0000313" key="9">
    <source>
        <dbReference type="EMBL" id="MDU0248249.1"/>
    </source>
</evidence>
<evidence type="ECO:0000313" key="11">
    <source>
        <dbReference type="EMBL" id="RGT88283.1"/>
    </source>
</evidence>
<reference evidence="9" key="4">
    <citation type="submission" date="2023-10" db="EMBL/GenBank/DDBJ databases">
        <title>Genome of potential pathogenic bacteria in Crohn's disease.</title>
        <authorList>
            <person name="Rodriguez-Palacios A."/>
        </authorList>
    </citation>
    <scope>NUCLEOTIDE SEQUENCE</scope>
    <source>
        <strain evidence="9">CavFT-hAR107</strain>
    </source>
</reference>
<dbReference type="Gene3D" id="1.10.150.130">
    <property type="match status" value="1"/>
</dbReference>
<dbReference type="Pfam" id="PF13102">
    <property type="entry name" value="Phage_int_SAM_5"/>
    <property type="match status" value="1"/>
</dbReference>
<evidence type="ECO:0000313" key="6">
    <source>
        <dbReference type="EMBL" id="KAB6450269.1"/>
    </source>
</evidence>
<dbReference type="Proteomes" id="UP001181239">
    <property type="component" value="Unassembled WGS sequence"/>
</dbReference>
<dbReference type="InterPro" id="IPR011010">
    <property type="entry name" value="DNA_brk_join_enz"/>
</dbReference>
<evidence type="ECO:0000313" key="10">
    <source>
        <dbReference type="EMBL" id="RGR42739.1"/>
    </source>
</evidence>
<evidence type="ECO:0000313" key="12">
    <source>
        <dbReference type="EMBL" id="RHK89368.1"/>
    </source>
</evidence>
<evidence type="ECO:0000256" key="4">
    <source>
        <dbReference type="PROSITE-ProRule" id="PRU01248"/>
    </source>
</evidence>
<dbReference type="Proteomes" id="UP001181258">
    <property type="component" value="Unassembled WGS sequence"/>
</dbReference>
<dbReference type="EMBL" id="JAWDET010000006">
    <property type="protein sequence ID" value="MDU0241115.1"/>
    <property type="molecule type" value="Genomic_DNA"/>
</dbReference>
<keyword evidence="2 4" id="KW-0238">DNA-binding</keyword>
<evidence type="ECO:0000313" key="16">
    <source>
        <dbReference type="Proteomes" id="UP000468344"/>
    </source>
</evidence>
<protein>
    <submittedName>
        <fullName evidence="8">Phage integrase SAM-like domain-containing protein</fullName>
    </submittedName>
    <submittedName>
        <fullName evidence="6">Recombinase</fullName>
    </submittedName>
</protein>
<dbReference type="EMBL" id="QRUD01000007">
    <property type="protein sequence ID" value="RGR42739.1"/>
    <property type="molecule type" value="Genomic_DNA"/>
</dbReference>
<dbReference type="EMBL" id="WDBY01000029">
    <property type="protein sequence ID" value="KAB6475791.1"/>
    <property type="molecule type" value="Genomic_DNA"/>
</dbReference>
<dbReference type="AlphaFoldDB" id="A0A395VPB3"/>
<dbReference type="EMBL" id="QRXI01000031">
    <property type="protein sequence ID" value="RGT88283.1"/>
    <property type="molecule type" value="Genomic_DNA"/>
</dbReference>
<dbReference type="InterPro" id="IPR044068">
    <property type="entry name" value="CB"/>
</dbReference>
<dbReference type="InterPro" id="IPR010998">
    <property type="entry name" value="Integrase_recombinase_N"/>
</dbReference>
<evidence type="ECO:0000313" key="17">
    <source>
        <dbReference type="Proteomes" id="UP000483142"/>
    </source>
</evidence>
<evidence type="ECO:0000313" key="8">
    <source>
        <dbReference type="EMBL" id="MDU0241115.1"/>
    </source>
</evidence>
<dbReference type="PANTHER" id="PTHR30349">
    <property type="entry name" value="PHAGE INTEGRASE-RELATED"/>
    <property type="match status" value="1"/>
</dbReference>
<reference evidence="16 17" key="2">
    <citation type="journal article" date="2019" name="Nat. Med.">
        <title>A library of human gut bacterial isolates paired with longitudinal multiomics data enables mechanistic microbiome research.</title>
        <authorList>
            <person name="Poyet M."/>
            <person name="Groussin M."/>
            <person name="Gibbons S.M."/>
            <person name="Avila-Pacheco J."/>
            <person name="Jiang X."/>
            <person name="Kearney S.M."/>
            <person name="Perrotta A.R."/>
            <person name="Berdy B."/>
            <person name="Zhao S."/>
            <person name="Lieberman T.D."/>
            <person name="Swanson P.K."/>
            <person name="Smith M."/>
            <person name="Roesemann S."/>
            <person name="Alexander J.E."/>
            <person name="Rich S.A."/>
            <person name="Livny J."/>
            <person name="Vlamakis H."/>
            <person name="Clish C."/>
            <person name="Bullock K."/>
            <person name="Deik A."/>
            <person name="Scott J."/>
            <person name="Pierce K.A."/>
            <person name="Xavier R.J."/>
            <person name="Alm E.J."/>
        </authorList>
    </citation>
    <scope>NUCLEOTIDE SEQUENCE [LARGE SCALE GENOMIC DNA]</scope>
    <source>
        <strain evidence="7 16">BIOML-A140</strain>
        <strain evidence="6 17">BIOML-A141</strain>
    </source>
</reference>
<feature type="domain" description="Core-binding (CB)" evidence="5">
    <location>
        <begin position="102"/>
        <end position="184"/>
    </location>
</feature>
<evidence type="ECO:0000256" key="3">
    <source>
        <dbReference type="ARBA" id="ARBA00023172"/>
    </source>
</evidence>
<dbReference type="Proteomes" id="UP000286392">
    <property type="component" value="Unassembled WGS sequence"/>
</dbReference>
<dbReference type="SUPFAM" id="SSF56349">
    <property type="entry name" value="DNA breaking-rejoining enzymes"/>
    <property type="match status" value="1"/>
</dbReference>
<evidence type="ECO:0000259" key="5">
    <source>
        <dbReference type="PROSITE" id="PS51900"/>
    </source>
</evidence>
<dbReference type="RefSeq" id="WP_011965738.1">
    <property type="nucleotide sequence ID" value="NZ_CAXKYE010000014.1"/>
</dbReference>
<comment type="caution">
    <text evidence="6">The sequence shown here is derived from an EMBL/GenBank/DDBJ whole genome shotgun (WGS) entry which is preliminary data.</text>
</comment>
<accession>A0A395VPB3</accession>
<dbReference type="PROSITE" id="PS51900">
    <property type="entry name" value="CB"/>
    <property type="match status" value="1"/>
</dbReference>
<dbReference type="GO" id="GO:0003677">
    <property type="term" value="F:DNA binding"/>
    <property type="evidence" value="ECO:0007669"/>
    <property type="project" value="UniProtKB-UniRule"/>
</dbReference>
<dbReference type="Proteomes" id="UP000468344">
    <property type="component" value="Unassembled WGS sequence"/>
</dbReference>
<dbReference type="GO" id="GO:0015074">
    <property type="term" value="P:DNA integration"/>
    <property type="evidence" value="ECO:0007669"/>
    <property type="project" value="UniProtKB-KW"/>
</dbReference>
<dbReference type="EMBL" id="QROB01000006">
    <property type="protein sequence ID" value="RHK89368.1"/>
    <property type="molecule type" value="Genomic_DNA"/>
</dbReference>
<evidence type="ECO:0000313" key="7">
    <source>
        <dbReference type="EMBL" id="KAB6475791.1"/>
    </source>
</evidence>
<organism evidence="6 17">
    <name type="scientific">Phocaeicola vulgatus</name>
    <name type="common">Bacteroides vulgatus</name>
    <dbReference type="NCBI Taxonomy" id="821"/>
    <lineage>
        <taxon>Bacteria</taxon>
        <taxon>Pseudomonadati</taxon>
        <taxon>Bacteroidota</taxon>
        <taxon>Bacteroidia</taxon>
        <taxon>Bacteroidales</taxon>
        <taxon>Bacteroidaceae</taxon>
        <taxon>Phocaeicola</taxon>
    </lineage>
</organism>
<dbReference type="Proteomes" id="UP000483142">
    <property type="component" value="Unassembled WGS sequence"/>
</dbReference>